<reference evidence="2 3" key="1">
    <citation type="submission" date="2020-04" db="EMBL/GenBank/DDBJ databases">
        <title>MicrobeNet Type strains.</title>
        <authorList>
            <person name="Nicholson A.C."/>
        </authorList>
    </citation>
    <scope>NUCLEOTIDE SEQUENCE [LARGE SCALE GENOMIC DNA]</scope>
    <source>
        <strain evidence="2 3">JCM 3332</strain>
    </source>
</reference>
<dbReference type="PRINTS" id="PR00111">
    <property type="entry name" value="ABHYDROLASE"/>
</dbReference>
<dbReference type="EMBL" id="JAAXOT010000007">
    <property type="protein sequence ID" value="NKY57687.1"/>
    <property type="molecule type" value="Genomic_DNA"/>
</dbReference>
<keyword evidence="2" id="KW-0378">Hydrolase</keyword>
<dbReference type="InterPro" id="IPR000073">
    <property type="entry name" value="AB_hydrolase_1"/>
</dbReference>
<dbReference type="Proteomes" id="UP000570678">
    <property type="component" value="Unassembled WGS sequence"/>
</dbReference>
<dbReference type="PANTHER" id="PTHR46438">
    <property type="entry name" value="ALPHA/BETA-HYDROLASES SUPERFAMILY PROTEIN"/>
    <property type="match status" value="1"/>
</dbReference>
<dbReference type="AlphaFoldDB" id="A0A846YFJ3"/>
<dbReference type="Gene3D" id="3.40.50.1820">
    <property type="entry name" value="alpha/beta hydrolase"/>
    <property type="match status" value="1"/>
</dbReference>
<dbReference type="InterPro" id="IPR029058">
    <property type="entry name" value="AB_hydrolase_fold"/>
</dbReference>
<gene>
    <name evidence="2" type="ORF">HGA15_16330</name>
</gene>
<dbReference type="SUPFAM" id="SSF53474">
    <property type="entry name" value="alpha/beta-Hydrolases"/>
    <property type="match status" value="1"/>
</dbReference>
<evidence type="ECO:0000259" key="1">
    <source>
        <dbReference type="Pfam" id="PF12697"/>
    </source>
</evidence>
<name>A0A846YFJ3_9NOCA</name>
<dbReference type="InterPro" id="IPR000639">
    <property type="entry name" value="Epox_hydrolase-like"/>
</dbReference>
<organism evidence="2 3">
    <name type="scientific">Nocardia flavorosea</name>
    <dbReference type="NCBI Taxonomy" id="53429"/>
    <lineage>
        <taxon>Bacteria</taxon>
        <taxon>Bacillati</taxon>
        <taxon>Actinomycetota</taxon>
        <taxon>Actinomycetes</taxon>
        <taxon>Mycobacteriales</taxon>
        <taxon>Nocardiaceae</taxon>
        <taxon>Nocardia</taxon>
    </lineage>
</organism>
<evidence type="ECO:0000313" key="2">
    <source>
        <dbReference type="EMBL" id="NKY57687.1"/>
    </source>
</evidence>
<dbReference type="GO" id="GO:0016787">
    <property type="term" value="F:hydrolase activity"/>
    <property type="evidence" value="ECO:0007669"/>
    <property type="project" value="UniProtKB-KW"/>
</dbReference>
<dbReference type="PRINTS" id="PR00412">
    <property type="entry name" value="EPOXHYDRLASE"/>
</dbReference>
<comment type="caution">
    <text evidence="2">The sequence shown here is derived from an EMBL/GenBank/DDBJ whole genome shotgun (WGS) entry which is preliminary data.</text>
</comment>
<protein>
    <submittedName>
        <fullName evidence="2">Alpha/beta hydrolase</fullName>
    </submittedName>
</protein>
<accession>A0A846YFJ3</accession>
<dbReference type="Pfam" id="PF12697">
    <property type="entry name" value="Abhydrolase_6"/>
    <property type="match status" value="1"/>
</dbReference>
<keyword evidence="3" id="KW-1185">Reference proteome</keyword>
<feature type="domain" description="AB hydrolase-1" evidence="1">
    <location>
        <begin position="51"/>
        <end position="287"/>
    </location>
</feature>
<sequence>MSESGPESAAQRHHAVRGLGTGAVASGYEHRSIAVDGLRTHFLEAGAGEPVVLLHGGEFGASAELGWERVIPALAQRYRVLAPDMLGYGDSAKVVDFTDGRGMRIRHIARFLAVLGIESAFFVGNSMGAVNLLADTTATNPLLPVRAMVTICGGGQIQANEHMRALYDFDATLPAMRAIVTALFASPAYPADEDYVRRRFDSATVPGAWEAIAAARFRRPGAPTPPAPGDRPFERIRIPTLVLEGGADKLLPRGWAAEVAARIPAAESAVIADAGHCPQIERPDAVNPLLLDFLDRQVRAAAPAQYAHSG</sequence>
<proteinExistence type="predicted"/>
<evidence type="ECO:0000313" key="3">
    <source>
        <dbReference type="Proteomes" id="UP000570678"/>
    </source>
</evidence>